<protein>
    <submittedName>
        <fullName evidence="1">Uncharacterized protein</fullName>
    </submittedName>
</protein>
<name>A0A3G5AJB4_9VIRU</name>
<evidence type="ECO:0000313" key="1">
    <source>
        <dbReference type="EMBL" id="AYV86704.1"/>
    </source>
</evidence>
<sequence length="50" mass="5778">MASKDVKNNKLYHIYSTTTSLFYSSDNTIEHEDIVALIVGCVEHEMWMVL</sequence>
<proteinExistence type="predicted"/>
<organism evidence="1">
    <name type="scientific">Sylvanvirus sp</name>
    <dbReference type="NCBI Taxonomy" id="2487774"/>
    <lineage>
        <taxon>Viruses</taxon>
    </lineage>
</organism>
<dbReference type="EMBL" id="MK072513">
    <property type="protein sequence ID" value="AYV86704.1"/>
    <property type="molecule type" value="Genomic_DNA"/>
</dbReference>
<accession>A0A3G5AJB4</accession>
<gene>
    <name evidence="1" type="ORF">Sylvanvirus7_2</name>
</gene>
<reference evidence="1" key="1">
    <citation type="submission" date="2018-10" db="EMBL/GenBank/DDBJ databases">
        <title>Hidden diversity of soil giant viruses.</title>
        <authorList>
            <person name="Schulz F."/>
            <person name="Alteio L."/>
            <person name="Goudeau D."/>
            <person name="Ryan E.M."/>
            <person name="Malmstrom R.R."/>
            <person name="Blanchard J."/>
            <person name="Woyke T."/>
        </authorList>
    </citation>
    <scope>NUCLEOTIDE SEQUENCE</scope>
    <source>
        <strain evidence="1">SYV1</strain>
    </source>
</reference>